<keyword evidence="2" id="KW-0472">Membrane</keyword>
<evidence type="ECO:0000313" key="3">
    <source>
        <dbReference type="EMBL" id="KAF5358231.1"/>
    </source>
</evidence>
<name>A0A8H5G4S6_9AGAR</name>
<feature type="transmembrane region" description="Helical" evidence="2">
    <location>
        <begin position="182"/>
        <end position="204"/>
    </location>
</feature>
<protein>
    <submittedName>
        <fullName evidence="3">Uncharacterized protein</fullName>
    </submittedName>
</protein>
<comment type="caution">
    <text evidence="3">The sequence shown here is derived from an EMBL/GenBank/DDBJ whole genome shotgun (WGS) entry which is preliminary data.</text>
</comment>
<dbReference type="EMBL" id="JAACJO010000005">
    <property type="protein sequence ID" value="KAF5358231.1"/>
    <property type="molecule type" value="Genomic_DNA"/>
</dbReference>
<proteinExistence type="predicted"/>
<organism evidence="3 4">
    <name type="scientific">Leucocoprinus leucothites</name>
    <dbReference type="NCBI Taxonomy" id="201217"/>
    <lineage>
        <taxon>Eukaryota</taxon>
        <taxon>Fungi</taxon>
        <taxon>Dikarya</taxon>
        <taxon>Basidiomycota</taxon>
        <taxon>Agaricomycotina</taxon>
        <taxon>Agaricomycetes</taxon>
        <taxon>Agaricomycetidae</taxon>
        <taxon>Agaricales</taxon>
        <taxon>Agaricineae</taxon>
        <taxon>Agaricaceae</taxon>
        <taxon>Leucocoprinus</taxon>
    </lineage>
</organism>
<keyword evidence="2" id="KW-0812">Transmembrane</keyword>
<dbReference type="Proteomes" id="UP000559027">
    <property type="component" value="Unassembled WGS sequence"/>
</dbReference>
<evidence type="ECO:0000313" key="4">
    <source>
        <dbReference type="Proteomes" id="UP000559027"/>
    </source>
</evidence>
<dbReference type="AlphaFoldDB" id="A0A8H5G4S6"/>
<gene>
    <name evidence="3" type="ORF">D9756_001257</name>
</gene>
<evidence type="ECO:0000256" key="1">
    <source>
        <dbReference type="SAM" id="MobiDB-lite"/>
    </source>
</evidence>
<evidence type="ECO:0000256" key="2">
    <source>
        <dbReference type="SAM" id="Phobius"/>
    </source>
</evidence>
<feature type="compositionally biased region" description="Low complexity" evidence="1">
    <location>
        <begin position="319"/>
        <end position="328"/>
    </location>
</feature>
<keyword evidence="4" id="KW-1185">Reference proteome</keyword>
<accession>A0A8H5G4S6</accession>
<reference evidence="3 4" key="1">
    <citation type="journal article" date="2020" name="ISME J.">
        <title>Uncovering the hidden diversity of litter-decomposition mechanisms in mushroom-forming fungi.</title>
        <authorList>
            <person name="Floudas D."/>
            <person name="Bentzer J."/>
            <person name="Ahren D."/>
            <person name="Johansson T."/>
            <person name="Persson P."/>
            <person name="Tunlid A."/>
        </authorList>
    </citation>
    <scope>NUCLEOTIDE SEQUENCE [LARGE SCALE GENOMIC DNA]</scope>
    <source>
        <strain evidence="3 4">CBS 146.42</strain>
    </source>
</reference>
<sequence length="340" mass="35598">MAQSCILVPTSTKIDTITSQSLFTVTSLSSTTSPPTTTKKALVSIGLDPLDLDVIPRELTVVPVTSITTVFITTQQTTTLFGTACAHNTASPSPSSSTTTLATTQASLGIDNAVLFTSSSELSSTTPVAIPVSMELEQSQDTVAATVTPPPVSPSSVAIGVQTNAAHEHAAAGGISKSQMGAIIGGCVAMAALVLVVSALLCFLKRRRKKVEWDGVFRQGWADGESGLQAGSKTQSPEMRAGVVPFPYDAAPTRFYRDPKGINRPGLVYHRPDQSATTFVVPSLGYHQAESSDGRSYTAYPDTETGYGDRDVKQGNRLSQGSDSSKSSLPMGPYGGLGYR</sequence>
<keyword evidence="2" id="KW-1133">Transmembrane helix</keyword>
<feature type="region of interest" description="Disordered" evidence="1">
    <location>
        <begin position="290"/>
        <end position="340"/>
    </location>
</feature>